<evidence type="ECO:0000313" key="2">
    <source>
        <dbReference type="Proteomes" id="UP000001055"/>
    </source>
</evidence>
<evidence type="ECO:0000313" key="1">
    <source>
        <dbReference type="EMBL" id="EAT81204.1"/>
    </source>
</evidence>
<reference evidence="2" key="1">
    <citation type="journal article" date="2007" name="Plant Cell">
        <title>Dothideomycete-plant interactions illuminated by genome sequencing and EST analysis of the wheat pathogen Stagonospora nodorum.</title>
        <authorList>
            <person name="Hane J.K."/>
            <person name="Lowe R.G."/>
            <person name="Solomon P.S."/>
            <person name="Tan K.C."/>
            <person name="Schoch C.L."/>
            <person name="Spatafora J.W."/>
            <person name="Crous P.W."/>
            <person name="Kodira C."/>
            <person name="Birren B.W."/>
            <person name="Galagan J.E."/>
            <person name="Torriani S.F."/>
            <person name="McDonald B.A."/>
            <person name="Oliver R.P."/>
        </authorList>
    </citation>
    <scope>NUCLEOTIDE SEQUENCE [LARGE SCALE GENOMIC DNA]</scope>
    <source>
        <strain evidence="2">SN15 / ATCC MYA-4574 / FGSC 10173</strain>
    </source>
</reference>
<organism evidence="1 2">
    <name type="scientific">Phaeosphaeria nodorum (strain SN15 / ATCC MYA-4574 / FGSC 10173)</name>
    <name type="common">Glume blotch fungus</name>
    <name type="synonym">Parastagonospora nodorum</name>
    <dbReference type="NCBI Taxonomy" id="321614"/>
    <lineage>
        <taxon>Eukaryota</taxon>
        <taxon>Fungi</taxon>
        <taxon>Dikarya</taxon>
        <taxon>Ascomycota</taxon>
        <taxon>Pezizomycotina</taxon>
        <taxon>Dothideomycetes</taxon>
        <taxon>Pleosporomycetidae</taxon>
        <taxon>Pleosporales</taxon>
        <taxon>Pleosporineae</taxon>
        <taxon>Phaeosphaeriaceae</taxon>
        <taxon>Parastagonospora</taxon>
    </lineage>
</organism>
<dbReference type="eggNOG" id="ENOG502RU9F">
    <property type="taxonomic scope" value="Eukaryota"/>
</dbReference>
<dbReference type="KEGG" id="pno:SNOG_11496"/>
<dbReference type="GeneID" id="5978644"/>
<sequence>MAQTTSVRTASPTLLGQTGTVFVQVPEVFTTLTSRVTGIPSPSTITIATPTAIGQTGTVVVEVPELFTTLTSLVPGISNTTTITIATPTAIGQTGIVVVEVPAFLTTLTSLVPGISAPITSTITTPSLPGQTGTVVIQVPLLFTTLTSLVTGISGPVTSTIATPSLAGQTGTILVELPPLFTTVTAFNPNGSDTMHFDCGILVEVPQLFTTLTSFNTPGVSRTITSTLAAPSVPGQIGTILVQIPQQFTTLTSLNTPGASGTVTSILATPTIPGQTGTVLVQIPQQFITLTSLNTIGALGNRYVRLFLRRLPLGRVQVTIVLQIPPEFTTVTSLLPADGTIISPLEQSLPRQLLVKLAQCSSIRHVNYCAAIVCRTNWNSGSTNSAAVYDDYNPEHNTRCLASGHCHNFAAHSNRADGHSVGRITASIYHYHLAQYDPWRLRFPPLATLTSPTAISETGIVLVLLPPQFTTVTSVNTALGISAATTRTLASPTAVNQTGTVVIEVPARFTTLTSLNLTPGASSPITTTIALPTNAGDIGTVVVQVLPQYTTVTQLNSASGFTAPATSTAANFQPHQAKSALLMVQVPALFTTITQLKSRLAVASIPITSTAAIPTAPRPSRHCSAVPTAPGQFGTIIVQVPSLFTTVTSFNPVSGATATITSTAAIPSGPGQTGTIIIEIPRPFVTITSLNPDLGATGIITLTQGIPTAVGQTGTVLVEVPQPFTTITSYTVGITTAVRTTAATPTSLGQTGTVVVLLPIPNTPVSIPVTPTSLPSSLSSAAPSVVVVSSQTVSVPATKGVSSFRRRSDQSLTASKAPRCFTGSLVQSLTGANVYNCIQSRVPSCANCLPALPRLLQESSNGTTSVLDTIINHYFGPVRQRSVTLDQGIASLCFAVSSTLTTLTGSNVFRCLSDSVVICPSSAAAAPSSLIATVSVSGCGATPTTRACLTGLPSSCQPSNQNNLLGSVLGTVDTATCQLALGLYGTTNAAVCFTSSLLNIFTGTDFLGCLNNHLPLCQRCVQSIPSACDPSRGYLGGVCQSALGYFGDTFAGNCFANGVLNSTITSNVISCLNNVLPFCNPPTTSTITRGSVALTTTFVTATGGILGVGESTFTVVQVVVPTPPPVLSTSFTTFIGSIGYTTTRTITSGSVLSTTTIISAGTTFAEIILPTSPLSRVTTTFVGPADYTSLATTTVGGVASTYVLVGIHTVLPTITVTSGTVPTAAPLTVTTVVSGASVIEVIVPTPFSTSSQTGGLLGFTSTITGFTTVSGTARPTTTYVLVNRPGLGF</sequence>
<dbReference type="InterPro" id="IPR008440">
    <property type="entry name" value="Agglutinin-like_ALS_rpt"/>
</dbReference>
<dbReference type="VEuPathDB" id="FungiDB:JI435_114970"/>
<dbReference type="STRING" id="321614.Q0U9R8"/>
<dbReference type="HOGENOM" id="CLU_262406_0_0_1"/>
<dbReference type="RefSeq" id="XP_001801736.1">
    <property type="nucleotide sequence ID" value="XM_001801684.1"/>
</dbReference>
<dbReference type="PANTHER" id="PTHR33793:SF2">
    <property type="entry name" value="AGGLUTININ-LIKE PROTEIN 6"/>
    <property type="match status" value="1"/>
</dbReference>
<dbReference type="InParanoid" id="Q0U9R8"/>
<dbReference type="Pfam" id="PF05792">
    <property type="entry name" value="Candida_ALS"/>
    <property type="match status" value="10"/>
</dbReference>
<protein>
    <submittedName>
        <fullName evidence="1">Uncharacterized protein</fullName>
    </submittedName>
</protein>
<dbReference type="InterPro" id="IPR033504">
    <property type="entry name" value="ALS"/>
</dbReference>
<dbReference type="Proteomes" id="UP000001055">
    <property type="component" value="Unassembled WGS sequence"/>
</dbReference>
<dbReference type="PANTHER" id="PTHR33793">
    <property type="entry name" value="ALPHA-AGGLUTININ"/>
    <property type="match status" value="1"/>
</dbReference>
<dbReference type="EMBL" id="CH445343">
    <property type="protein sequence ID" value="EAT81204.1"/>
    <property type="molecule type" value="Genomic_DNA"/>
</dbReference>
<dbReference type="GO" id="GO:0007155">
    <property type="term" value="P:cell adhesion"/>
    <property type="evidence" value="ECO:0007669"/>
    <property type="project" value="InterPro"/>
</dbReference>
<accession>Q0U9R8</accession>
<dbReference type="OMA" id="WTGTETD"/>
<proteinExistence type="predicted"/>
<name>Q0U9R8_PHANO</name>
<gene>
    <name evidence="1" type="ORF">SNOG_11496</name>
</gene>